<proteinExistence type="predicted"/>
<evidence type="ECO:0000313" key="3">
    <source>
        <dbReference type="Proteomes" id="UP001176517"/>
    </source>
</evidence>
<protein>
    <submittedName>
        <fullName evidence="2">Uncharacterized protein</fullName>
    </submittedName>
</protein>
<evidence type="ECO:0000256" key="1">
    <source>
        <dbReference type="SAM" id="MobiDB-lite"/>
    </source>
</evidence>
<sequence>MPPSSSKRRRGESSGTGRSKRQKVKDGGDSFPRSDRLANAGKGLQDLPVEIVHKILILSGNPALPTINRYFLTVCQHAPVNVRAAYIISRYWTEIRAEEPVDENPSGKILRVRFGNAALPPLLFDARELVATHTSLAPINQAFWDRLIRGAGLEDHLQNPLGYALHYGICSSPVIDAFSAMLYRIPTFTELARRVTREGRMRISEIPSGLIDRLRPLRANIIDIDDGSQSSSPLIATVKELDEHAKDIAPRPLETFLRVLFWHFDSNTMMPIQARPAPAPLMYHSIPTRAGGGGGTTDSDDSVGPYLTATLLKSVRHRNLWALRLLLRFERKRTGPPSTEGVNNFNADQTSTPAADASTSNFFPLFVAVHRGWLEGLRVMLEFESPDEVLLESRVCNDIARYLLDHVIDPNEPFLADERKKRAASSSSSSSGTGAGASTGNTTPPPAVMFARAVRGSAQPRWLTIAVQAGHFDIAEYLMKHHGVSPDMNTISALERLRRRRRREAIVAAAQLSS</sequence>
<feature type="compositionally biased region" description="Low complexity" evidence="1">
    <location>
        <begin position="424"/>
        <end position="442"/>
    </location>
</feature>
<evidence type="ECO:0000313" key="2">
    <source>
        <dbReference type="EMBL" id="KAK0548690.1"/>
    </source>
</evidence>
<comment type="caution">
    <text evidence="2">The sequence shown here is derived from an EMBL/GenBank/DDBJ whole genome shotgun (WGS) entry which is preliminary data.</text>
</comment>
<feature type="region of interest" description="Disordered" evidence="1">
    <location>
        <begin position="418"/>
        <end position="447"/>
    </location>
</feature>
<dbReference type="InterPro" id="IPR036770">
    <property type="entry name" value="Ankyrin_rpt-contain_sf"/>
</dbReference>
<feature type="compositionally biased region" description="Basic residues" evidence="1">
    <location>
        <begin position="1"/>
        <end position="10"/>
    </location>
</feature>
<dbReference type="Proteomes" id="UP001176517">
    <property type="component" value="Unassembled WGS sequence"/>
</dbReference>
<gene>
    <name evidence="2" type="ORF">OC846_004378</name>
</gene>
<accession>A0AAN6JR60</accession>
<dbReference type="Gene3D" id="1.25.40.20">
    <property type="entry name" value="Ankyrin repeat-containing domain"/>
    <property type="match status" value="1"/>
</dbReference>
<dbReference type="EMBL" id="JAPDMZ010000130">
    <property type="protein sequence ID" value="KAK0548690.1"/>
    <property type="molecule type" value="Genomic_DNA"/>
</dbReference>
<reference evidence="2" key="1">
    <citation type="journal article" date="2023" name="PhytoFront">
        <title>Draft Genome Resources of Seven Strains of Tilletia horrida, Causal Agent of Kernel Smut of Rice.</title>
        <authorList>
            <person name="Khanal S."/>
            <person name="Antony Babu S."/>
            <person name="Zhou X.G."/>
        </authorList>
    </citation>
    <scope>NUCLEOTIDE SEQUENCE</scope>
    <source>
        <strain evidence="2">TX6</strain>
    </source>
</reference>
<feature type="region of interest" description="Disordered" evidence="1">
    <location>
        <begin position="1"/>
        <end position="39"/>
    </location>
</feature>
<feature type="compositionally biased region" description="Basic and acidic residues" evidence="1">
    <location>
        <begin position="24"/>
        <end position="36"/>
    </location>
</feature>
<dbReference type="AlphaFoldDB" id="A0AAN6JR60"/>
<keyword evidence="3" id="KW-1185">Reference proteome</keyword>
<organism evidence="2 3">
    <name type="scientific">Tilletia horrida</name>
    <dbReference type="NCBI Taxonomy" id="155126"/>
    <lineage>
        <taxon>Eukaryota</taxon>
        <taxon>Fungi</taxon>
        <taxon>Dikarya</taxon>
        <taxon>Basidiomycota</taxon>
        <taxon>Ustilaginomycotina</taxon>
        <taxon>Exobasidiomycetes</taxon>
        <taxon>Tilletiales</taxon>
        <taxon>Tilletiaceae</taxon>
        <taxon>Tilletia</taxon>
    </lineage>
</organism>
<name>A0AAN6JR60_9BASI</name>